<evidence type="ECO:0000313" key="5">
    <source>
        <dbReference type="Proteomes" id="UP000065473"/>
    </source>
</evidence>
<dbReference type="GO" id="GO:0016779">
    <property type="term" value="F:nucleotidyltransferase activity"/>
    <property type="evidence" value="ECO:0007669"/>
    <property type="project" value="UniProtKB-ARBA"/>
</dbReference>
<evidence type="ECO:0000259" key="1">
    <source>
        <dbReference type="Pfam" id="PF12804"/>
    </source>
</evidence>
<sequence length="187" mass="20881">MKIGAIILAAGEGKRFGGNKLLATIDNTPLILKTINSVKFLDRVVIVGKYYRELLEVLLDEIVIYNPNWREGISSSIRLGVRFFSNFDGVLVLLGDMPLITENTVKKIISEFKENCYAVIPVHKGSRGNPVLLSRVLYEKIMNLHGDVGARMILGELKKENICEVECGREVLIDVDTPADLTLLQRP</sequence>
<dbReference type="Proteomes" id="UP000065473">
    <property type="component" value="Chromosome"/>
</dbReference>
<dbReference type="EMBL" id="CP013694">
    <property type="protein sequence ID" value="ALU28829.1"/>
    <property type="molecule type" value="Genomic_DNA"/>
</dbReference>
<evidence type="ECO:0000313" key="4">
    <source>
        <dbReference type="Proteomes" id="UP000060043"/>
    </source>
</evidence>
<dbReference type="PaxDb" id="1435377-SUSAZ_04200"/>
<proteinExistence type="predicted"/>
<evidence type="ECO:0000313" key="3">
    <source>
        <dbReference type="EMBL" id="ALU31548.1"/>
    </source>
</evidence>
<dbReference type="EMBL" id="CP013695">
    <property type="protein sequence ID" value="ALU31548.1"/>
    <property type="molecule type" value="Genomic_DNA"/>
</dbReference>
<feature type="domain" description="MobA-like NTP transferase" evidence="1">
    <location>
        <begin position="5"/>
        <end position="157"/>
    </location>
</feature>
<reference evidence="4 5" key="1">
    <citation type="submission" date="2015-12" db="EMBL/GenBank/DDBJ databases">
        <title>A stable core within a dynamic pangenome in Sulfolobus acidocaldarius.</title>
        <authorList>
            <person name="Anderson R."/>
            <person name="Kouris A."/>
            <person name="Seward C."/>
            <person name="Campbell K."/>
            <person name="Whitaker R."/>
        </authorList>
    </citation>
    <scope>NUCLEOTIDE SEQUENCE [LARGE SCALE GENOMIC DNA]</scope>
    <source>
        <strain evidence="2 5">GG12-C01-09</strain>
        <strain evidence="3 4">NG05B_CO5_07</strain>
    </source>
</reference>
<keyword evidence="3" id="KW-0418">Kinase</keyword>
<dbReference type="PANTHER" id="PTHR43777:SF1">
    <property type="entry name" value="MOLYBDENUM COFACTOR CYTIDYLYLTRANSFERASE"/>
    <property type="match status" value="1"/>
</dbReference>
<accession>A0A0U3HKU5</accession>
<organism evidence="3 4">
    <name type="scientific">Sulfolobus acidocaldarius</name>
    <dbReference type="NCBI Taxonomy" id="2285"/>
    <lineage>
        <taxon>Archaea</taxon>
        <taxon>Thermoproteota</taxon>
        <taxon>Thermoprotei</taxon>
        <taxon>Sulfolobales</taxon>
        <taxon>Sulfolobaceae</taxon>
        <taxon>Sulfolobus</taxon>
    </lineage>
</organism>
<dbReference type="CDD" id="cd04182">
    <property type="entry name" value="GT_2_like_f"/>
    <property type="match status" value="1"/>
</dbReference>
<dbReference type="InterPro" id="IPR029044">
    <property type="entry name" value="Nucleotide-diphossugar_trans"/>
</dbReference>
<dbReference type="Pfam" id="PF12804">
    <property type="entry name" value="NTP_transf_3"/>
    <property type="match status" value="1"/>
</dbReference>
<dbReference type="Proteomes" id="UP000060043">
    <property type="component" value="Chromosome"/>
</dbReference>
<dbReference type="PANTHER" id="PTHR43777">
    <property type="entry name" value="MOLYBDENUM COFACTOR CYTIDYLYLTRANSFERASE"/>
    <property type="match status" value="1"/>
</dbReference>
<dbReference type="InterPro" id="IPR025877">
    <property type="entry name" value="MobA-like_NTP_Trfase"/>
</dbReference>
<dbReference type="OMA" id="LFGAAHW"/>
<dbReference type="SUPFAM" id="SSF53448">
    <property type="entry name" value="Nucleotide-diphospho-sugar transferases"/>
    <property type="match status" value="1"/>
</dbReference>
<protein>
    <submittedName>
        <fullName evidence="3">4-diphosphocytidyl-2C-methyl-D-erythritol kinase</fullName>
    </submittedName>
</protein>
<name>A0A0U3HKU5_9CREN</name>
<dbReference type="OrthoDB" id="28434at2157"/>
<dbReference type="Gene3D" id="3.90.550.10">
    <property type="entry name" value="Spore Coat Polysaccharide Biosynthesis Protein SpsA, Chain A"/>
    <property type="match status" value="1"/>
</dbReference>
<keyword evidence="3" id="KW-0808">Transferase</keyword>
<evidence type="ECO:0000313" key="2">
    <source>
        <dbReference type="EMBL" id="ALU28829.1"/>
    </source>
</evidence>
<dbReference type="RefSeq" id="WP_011277783.1">
    <property type="nucleotide sequence ID" value="NZ_BHWZ01000001.1"/>
</dbReference>
<gene>
    <name evidence="2" type="ORF">ATY89_01845</name>
    <name evidence="3" type="ORF">ATZ20_04880</name>
</gene>
<dbReference type="STRING" id="1435377.SUSAZ_04200"/>
<dbReference type="GO" id="GO:0016301">
    <property type="term" value="F:kinase activity"/>
    <property type="evidence" value="ECO:0007669"/>
    <property type="project" value="UniProtKB-KW"/>
</dbReference>
<dbReference type="AlphaFoldDB" id="A0A0U3HKU5"/>
<dbReference type="GeneID" id="14551429"/>